<feature type="transmembrane region" description="Helical" evidence="20">
    <location>
        <begin position="43"/>
        <end position="61"/>
    </location>
</feature>
<dbReference type="InterPro" id="IPR048024">
    <property type="entry name" value="Fxna-like_M28_dom"/>
</dbReference>
<feature type="transmembrane region" description="Helical" evidence="20">
    <location>
        <begin position="436"/>
        <end position="460"/>
    </location>
</feature>
<evidence type="ECO:0000256" key="19">
    <source>
        <dbReference type="SAM" id="MobiDB-lite"/>
    </source>
</evidence>
<dbReference type="SUPFAM" id="SSF53187">
    <property type="entry name" value="Zn-dependent exopeptidases"/>
    <property type="match status" value="1"/>
</dbReference>
<evidence type="ECO:0000256" key="3">
    <source>
        <dbReference type="ARBA" id="ARBA00004128"/>
    </source>
</evidence>
<evidence type="ECO:0000313" key="23">
    <source>
        <dbReference type="Proteomes" id="UP000195402"/>
    </source>
</evidence>
<keyword evidence="10" id="KW-0479">Metal-binding</keyword>
<evidence type="ECO:0000256" key="16">
    <source>
        <dbReference type="ARBA" id="ARBA00023136"/>
    </source>
</evidence>
<dbReference type="CDD" id="cd03875">
    <property type="entry name" value="M28_Fxna_like"/>
    <property type="match status" value="1"/>
</dbReference>
<protein>
    <recommendedName>
        <fullName evidence="6">Vacuolar membrane protease</fullName>
    </recommendedName>
    <alternativeName>
        <fullName evidence="18">FXNA-related family protease 1</fullName>
    </alternativeName>
</protein>
<dbReference type="InterPro" id="IPR045175">
    <property type="entry name" value="M28_fam"/>
</dbReference>
<keyword evidence="11" id="KW-0378">Hydrolase</keyword>
<evidence type="ECO:0000256" key="14">
    <source>
        <dbReference type="ARBA" id="ARBA00022989"/>
    </source>
</evidence>
<evidence type="ECO:0000313" key="22">
    <source>
        <dbReference type="EMBL" id="OVA10130.1"/>
    </source>
</evidence>
<dbReference type="PANTHER" id="PTHR12147:SF58">
    <property type="entry name" value="VACUOLAR MEMBRANE PROTEASE"/>
    <property type="match status" value="1"/>
</dbReference>
<evidence type="ECO:0000256" key="17">
    <source>
        <dbReference type="ARBA" id="ARBA00023180"/>
    </source>
</evidence>
<keyword evidence="12" id="KW-0256">Endoplasmic reticulum</keyword>
<accession>A0A200QI00</accession>
<dbReference type="GO" id="GO:0005774">
    <property type="term" value="C:vacuolar membrane"/>
    <property type="evidence" value="ECO:0007669"/>
    <property type="project" value="UniProtKB-SubCell"/>
</dbReference>
<feature type="transmembrane region" description="Helical" evidence="20">
    <location>
        <begin position="626"/>
        <end position="648"/>
    </location>
</feature>
<keyword evidence="15" id="KW-0482">Metalloprotease</keyword>
<dbReference type="OMA" id="FKHAVIF"/>
<keyword evidence="16 20" id="KW-0472">Membrane</keyword>
<dbReference type="AlphaFoldDB" id="A0A200QI00"/>
<evidence type="ECO:0000256" key="9">
    <source>
        <dbReference type="ARBA" id="ARBA00022692"/>
    </source>
</evidence>
<dbReference type="GO" id="GO:0005789">
    <property type="term" value="C:endoplasmic reticulum membrane"/>
    <property type="evidence" value="ECO:0007669"/>
    <property type="project" value="UniProtKB-SubCell"/>
</dbReference>
<evidence type="ECO:0000256" key="12">
    <source>
        <dbReference type="ARBA" id="ARBA00022824"/>
    </source>
</evidence>
<evidence type="ECO:0000259" key="21">
    <source>
        <dbReference type="Pfam" id="PF04389"/>
    </source>
</evidence>
<sequence length="919" mass="100805">MPRRSGNSSSASKQSGSNEAVDLTKASERMDSRGTGERPKRSAFLWLALLVVIVYCSWAVYRYQFETLPRPLGVNEAGKRGFSEHQAMEHVKALTELGPHPVGSDALDLALQYVLAASEKIKKMAHWEVDVQVDFFHAESGSNNLVSGLFKGKTLVYSDLKHVVLRILPKYSSTAEENTILVSSHIDTVFSTEGAGDCSSCVAVMLELARGISQWAHGFKNAVIFLFNTGEEEGLNGAHSFITQHPWSSSVRLAIDLEAMGIGGQSSIFQAGPDSWAIENFAKVAKYPSGQIIAQDLFFSGVIKSATDFQIYKEVAGLSGLDFAYTDIGAVYHTKNDKLKLLKPGSLQHLGENMLAFLLQTATSSHLPKGKSVETDKDAGEEQAIFFDILGSYMVVYHQRLATMLQNSVLLQSLLIWTTSLFMGGYPAAVSLGLSFLSVLLMWIFSLGCSLLVAFLLPLICSSPAPYIASPWVVVGLFAAPAVLGALTGQHIGYLLLIKYLQSVFAKREQNRSSVVQADIIKLEAERWLFKSGFLQWLVVLMVGNFYKIGSSYMALLWLVSPAFAFGFLEATLSPVRAPKPLKIVTLLLGLALPILMSAGIFIRLTGTLTGIIVRLERNPGSTPEWLGNVMVAVFVATIVCLTLVYLLSYVHLSGPKRSVILATFALFGLTLAAVLAGIIPPFTEDIARAVNVVHVVETNGAHGETQTPSSYISMFSVTPGKLIEELEHVKEEGFVCGKEKVVDFVTFTVNYGCWSSDDTQSGWSESDIPTLNVKSDMKKDERVTEVSIDTKLSTRWALAINTEEIEDFKIEVNSEELVQIGNKNGVDGWHIIQFSGGKNAPTKFDLTLFRAKNSTRSTRNANGDRRDQNLLLKLRTDVNRWTPKAERVLKKLPKWCSMFGKSTSPQALAFLSSLPVDF</sequence>
<comment type="similarity">
    <text evidence="5">Belongs to the peptidase M28 family.</text>
</comment>
<feature type="domain" description="Peptidase M28" evidence="21">
    <location>
        <begin position="170"/>
        <end position="357"/>
    </location>
</feature>
<comment type="function">
    <text evidence="2">May be involved in vacuolar sorting and osmoregulation.</text>
</comment>
<evidence type="ECO:0000256" key="1">
    <source>
        <dbReference type="ARBA" id="ARBA00001947"/>
    </source>
</evidence>
<dbReference type="InterPro" id="IPR007484">
    <property type="entry name" value="Peptidase_M28"/>
</dbReference>
<evidence type="ECO:0000256" key="15">
    <source>
        <dbReference type="ARBA" id="ARBA00023049"/>
    </source>
</evidence>
<dbReference type="GO" id="GO:0008235">
    <property type="term" value="F:metalloexopeptidase activity"/>
    <property type="evidence" value="ECO:0007669"/>
    <property type="project" value="InterPro"/>
</dbReference>
<evidence type="ECO:0000256" key="7">
    <source>
        <dbReference type="ARBA" id="ARBA00022554"/>
    </source>
</evidence>
<organism evidence="22 23">
    <name type="scientific">Macleaya cordata</name>
    <name type="common">Five-seeded plume-poppy</name>
    <name type="synonym">Bocconia cordata</name>
    <dbReference type="NCBI Taxonomy" id="56857"/>
    <lineage>
        <taxon>Eukaryota</taxon>
        <taxon>Viridiplantae</taxon>
        <taxon>Streptophyta</taxon>
        <taxon>Embryophyta</taxon>
        <taxon>Tracheophyta</taxon>
        <taxon>Spermatophyta</taxon>
        <taxon>Magnoliopsida</taxon>
        <taxon>Ranunculales</taxon>
        <taxon>Papaveraceae</taxon>
        <taxon>Papaveroideae</taxon>
        <taxon>Macleaya</taxon>
    </lineage>
</organism>
<feature type="region of interest" description="Disordered" evidence="19">
    <location>
        <begin position="1"/>
        <end position="37"/>
    </location>
</feature>
<feature type="transmembrane region" description="Helical" evidence="20">
    <location>
        <begin position="585"/>
        <end position="606"/>
    </location>
</feature>
<dbReference type="Pfam" id="PF04389">
    <property type="entry name" value="Peptidase_M28"/>
    <property type="match status" value="1"/>
</dbReference>
<feature type="transmembrane region" description="Helical" evidence="20">
    <location>
        <begin position="409"/>
        <end position="429"/>
    </location>
</feature>
<feature type="compositionally biased region" description="Low complexity" evidence="19">
    <location>
        <begin position="1"/>
        <end position="18"/>
    </location>
</feature>
<dbReference type="Gene3D" id="3.40.630.10">
    <property type="entry name" value="Zn peptidases"/>
    <property type="match status" value="1"/>
</dbReference>
<evidence type="ECO:0000256" key="13">
    <source>
        <dbReference type="ARBA" id="ARBA00022833"/>
    </source>
</evidence>
<evidence type="ECO:0000256" key="20">
    <source>
        <dbReference type="SAM" id="Phobius"/>
    </source>
</evidence>
<dbReference type="GO" id="GO:0006508">
    <property type="term" value="P:proteolysis"/>
    <property type="evidence" value="ECO:0007669"/>
    <property type="project" value="UniProtKB-KW"/>
</dbReference>
<dbReference type="FunCoup" id="A0A200QI00">
    <property type="interactions" value="577"/>
</dbReference>
<feature type="transmembrane region" description="Helical" evidence="20">
    <location>
        <begin position="472"/>
        <end position="498"/>
    </location>
</feature>
<evidence type="ECO:0000256" key="5">
    <source>
        <dbReference type="ARBA" id="ARBA00010918"/>
    </source>
</evidence>
<keyword evidence="9 20" id="KW-0812">Transmembrane</keyword>
<keyword evidence="7" id="KW-0926">Vacuole</keyword>
<keyword evidence="17" id="KW-0325">Glycoprotein</keyword>
<keyword evidence="14 20" id="KW-1133">Transmembrane helix</keyword>
<comment type="subcellular location">
    <subcellularLocation>
        <location evidence="4">Endoplasmic reticulum membrane</location>
        <topology evidence="4">Multi-pass membrane protein</topology>
    </subcellularLocation>
    <subcellularLocation>
        <location evidence="3">Vacuole membrane</location>
        <topology evidence="3">Multi-pass membrane protein</topology>
    </subcellularLocation>
</comment>
<dbReference type="InParanoid" id="A0A200QI00"/>
<comment type="caution">
    <text evidence="22">The sequence shown here is derived from an EMBL/GenBank/DDBJ whole genome shotgun (WGS) entry which is preliminary data.</text>
</comment>
<proteinExistence type="inferred from homology"/>
<feature type="transmembrane region" description="Helical" evidence="20">
    <location>
        <begin position="660"/>
        <end position="680"/>
    </location>
</feature>
<name>A0A200QI00_MACCD</name>
<dbReference type="OrthoDB" id="76293at2759"/>
<keyword evidence="8" id="KW-0645">Protease</keyword>
<dbReference type="PANTHER" id="PTHR12147">
    <property type="entry name" value="METALLOPEPTIDASE M28 FAMILY MEMBER"/>
    <property type="match status" value="1"/>
</dbReference>
<dbReference type="STRING" id="56857.A0A200QI00"/>
<gene>
    <name evidence="22" type="ORF">BVC80_1591g38</name>
</gene>
<dbReference type="FunFam" id="3.40.630.10:FF:000008">
    <property type="entry name" value="Endoplasmic reticulum metallopeptidase 1"/>
    <property type="match status" value="1"/>
</dbReference>
<dbReference type="EMBL" id="MVGT01002031">
    <property type="protein sequence ID" value="OVA10130.1"/>
    <property type="molecule type" value="Genomic_DNA"/>
</dbReference>
<evidence type="ECO:0000256" key="18">
    <source>
        <dbReference type="ARBA" id="ARBA00031512"/>
    </source>
</evidence>
<dbReference type="GO" id="GO:0046872">
    <property type="term" value="F:metal ion binding"/>
    <property type="evidence" value="ECO:0007669"/>
    <property type="project" value="UniProtKB-KW"/>
</dbReference>
<evidence type="ECO:0000256" key="2">
    <source>
        <dbReference type="ARBA" id="ARBA00003273"/>
    </source>
</evidence>
<evidence type="ECO:0000256" key="8">
    <source>
        <dbReference type="ARBA" id="ARBA00022670"/>
    </source>
</evidence>
<comment type="cofactor">
    <cofactor evidence="1">
        <name>Zn(2+)</name>
        <dbReference type="ChEBI" id="CHEBI:29105"/>
    </cofactor>
</comment>
<evidence type="ECO:0000256" key="6">
    <source>
        <dbReference type="ARBA" id="ARBA00017435"/>
    </source>
</evidence>
<evidence type="ECO:0000256" key="10">
    <source>
        <dbReference type="ARBA" id="ARBA00022723"/>
    </source>
</evidence>
<dbReference type="Proteomes" id="UP000195402">
    <property type="component" value="Unassembled WGS sequence"/>
</dbReference>
<keyword evidence="13" id="KW-0862">Zinc</keyword>
<reference evidence="22 23" key="1">
    <citation type="journal article" date="2017" name="Mol. Plant">
        <title>The Genome of Medicinal Plant Macleaya cordata Provides New Insights into Benzylisoquinoline Alkaloids Metabolism.</title>
        <authorList>
            <person name="Liu X."/>
            <person name="Liu Y."/>
            <person name="Huang P."/>
            <person name="Ma Y."/>
            <person name="Qing Z."/>
            <person name="Tang Q."/>
            <person name="Cao H."/>
            <person name="Cheng P."/>
            <person name="Zheng Y."/>
            <person name="Yuan Z."/>
            <person name="Zhou Y."/>
            <person name="Liu J."/>
            <person name="Tang Z."/>
            <person name="Zhuo Y."/>
            <person name="Zhang Y."/>
            <person name="Yu L."/>
            <person name="Huang J."/>
            <person name="Yang P."/>
            <person name="Peng Q."/>
            <person name="Zhang J."/>
            <person name="Jiang W."/>
            <person name="Zhang Z."/>
            <person name="Lin K."/>
            <person name="Ro D.K."/>
            <person name="Chen X."/>
            <person name="Xiong X."/>
            <person name="Shang Y."/>
            <person name="Huang S."/>
            <person name="Zeng J."/>
        </authorList>
    </citation>
    <scope>NUCLEOTIDE SEQUENCE [LARGE SCALE GENOMIC DNA]</scope>
    <source>
        <strain evidence="23">cv. BLH2017</strain>
        <tissue evidence="22">Root</tissue>
    </source>
</reference>
<keyword evidence="23" id="KW-1185">Reference proteome</keyword>
<feature type="compositionally biased region" description="Basic and acidic residues" evidence="19">
    <location>
        <begin position="25"/>
        <end position="37"/>
    </location>
</feature>
<evidence type="ECO:0000256" key="4">
    <source>
        <dbReference type="ARBA" id="ARBA00004477"/>
    </source>
</evidence>
<evidence type="ECO:0000256" key="11">
    <source>
        <dbReference type="ARBA" id="ARBA00022801"/>
    </source>
</evidence>